<dbReference type="InterPro" id="IPR036874">
    <property type="entry name" value="Carbonic_anhydrase_sf"/>
</dbReference>
<accession>A0A6J6Q6A6</accession>
<protein>
    <submittedName>
        <fullName evidence="6">Unannotated protein</fullName>
    </submittedName>
</protein>
<comment type="similarity">
    <text evidence="2">Belongs to the beta-class carbonic anhydrase family.</text>
</comment>
<keyword evidence="3" id="KW-0479">Metal-binding</keyword>
<dbReference type="CDD" id="cd03379">
    <property type="entry name" value="beta_CA_cladeD"/>
    <property type="match status" value="1"/>
</dbReference>
<dbReference type="EMBL" id="CAFBOL010000039">
    <property type="protein sequence ID" value="CAB4993265.1"/>
    <property type="molecule type" value="Genomic_DNA"/>
</dbReference>
<evidence type="ECO:0000313" key="7">
    <source>
        <dbReference type="EMBL" id="CAB4836003.1"/>
    </source>
</evidence>
<dbReference type="EMBL" id="CAFBMT010000001">
    <property type="protein sequence ID" value="CAB4910648.1"/>
    <property type="molecule type" value="Genomic_DNA"/>
</dbReference>
<comment type="cofactor">
    <cofactor evidence="1">
        <name>Zn(2+)</name>
        <dbReference type="ChEBI" id="CHEBI:29105"/>
    </cofactor>
</comment>
<dbReference type="PANTHER" id="PTHR43175">
    <property type="entry name" value="CARBONIC ANHYDRASE"/>
    <property type="match status" value="1"/>
</dbReference>
<evidence type="ECO:0000256" key="4">
    <source>
        <dbReference type="ARBA" id="ARBA00022833"/>
    </source>
</evidence>
<dbReference type="SUPFAM" id="SSF53056">
    <property type="entry name" value="beta-carbonic anhydrase, cab"/>
    <property type="match status" value="1"/>
</dbReference>
<dbReference type="SMART" id="SM00947">
    <property type="entry name" value="Pro_CA"/>
    <property type="match status" value="1"/>
</dbReference>
<dbReference type="AlphaFoldDB" id="A0A6J6Q6A6"/>
<dbReference type="Pfam" id="PF00484">
    <property type="entry name" value="Pro_CA"/>
    <property type="match status" value="1"/>
</dbReference>
<dbReference type="Gene3D" id="3.40.1050.10">
    <property type="entry name" value="Carbonic anhydrase"/>
    <property type="match status" value="1"/>
</dbReference>
<evidence type="ECO:0000313" key="5">
    <source>
        <dbReference type="EMBL" id="CAB4362604.1"/>
    </source>
</evidence>
<evidence type="ECO:0000313" key="6">
    <source>
        <dbReference type="EMBL" id="CAB4706597.1"/>
    </source>
</evidence>
<dbReference type="EMBL" id="CAEZYF010000002">
    <property type="protein sequence ID" value="CAB4706597.1"/>
    <property type="molecule type" value="Genomic_DNA"/>
</dbReference>
<evidence type="ECO:0000313" key="8">
    <source>
        <dbReference type="EMBL" id="CAB4910648.1"/>
    </source>
</evidence>
<dbReference type="InterPro" id="IPR001765">
    <property type="entry name" value="Carbonic_anhydrase"/>
</dbReference>
<sequence length="168" mass="19283">MTDEGFRPNTDELLRHNEQYVEQFSDGDLALRPQRHLAIVACMDSRMDIFQMLGLGHGEAHIVRNAGGVITDDVIRSLVLSQRLLGTREIILIHHTNCGLQTITEDAFKAELEAEIGMKPWWSLECFVDPYADTRQSINRLLHSPFIQHKDHIRGFVYDVHDGRLHEV</sequence>
<reference evidence="6" key="1">
    <citation type="submission" date="2020-05" db="EMBL/GenBank/DDBJ databases">
        <authorList>
            <person name="Chiriac C."/>
            <person name="Salcher M."/>
            <person name="Ghai R."/>
            <person name="Kavagutti S V."/>
        </authorList>
    </citation>
    <scope>NUCLEOTIDE SEQUENCE</scope>
</reference>
<dbReference type="GO" id="GO:0008270">
    <property type="term" value="F:zinc ion binding"/>
    <property type="evidence" value="ECO:0007669"/>
    <property type="project" value="InterPro"/>
</dbReference>
<gene>
    <name evidence="6" type="ORF">UFOPK2656_00385</name>
    <name evidence="7" type="ORF">UFOPK3099_02962</name>
    <name evidence="8" type="ORF">UFOPK3651_00153</name>
    <name evidence="9" type="ORF">UFOPK3931_01613</name>
    <name evidence="5" type="ORF">UFOPK4189_00382</name>
</gene>
<name>A0A6J6Q6A6_9ZZZZ</name>
<evidence type="ECO:0000256" key="3">
    <source>
        <dbReference type="ARBA" id="ARBA00022723"/>
    </source>
</evidence>
<evidence type="ECO:0000256" key="2">
    <source>
        <dbReference type="ARBA" id="ARBA00006217"/>
    </source>
</evidence>
<organism evidence="6">
    <name type="scientific">freshwater metagenome</name>
    <dbReference type="NCBI Taxonomy" id="449393"/>
    <lineage>
        <taxon>unclassified sequences</taxon>
        <taxon>metagenomes</taxon>
        <taxon>ecological metagenomes</taxon>
    </lineage>
</organism>
<proteinExistence type="inferred from homology"/>
<dbReference type="EMBL" id="CAFAAV010000358">
    <property type="protein sequence ID" value="CAB4836003.1"/>
    <property type="molecule type" value="Genomic_DNA"/>
</dbReference>
<dbReference type="PANTHER" id="PTHR43175:SF3">
    <property type="entry name" value="CARBON DISULFIDE HYDROLASE"/>
    <property type="match status" value="1"/>
</dbReference>
<keyword evidence="4" id="KW-0862">Zinc</keyword>
<evidence type="ECO:0000313" key="9">
    <source>
        <dbReference type="EMBL" id="CAB4993265.1"/>
    </source>
</evidence>
<dbReference type="EMBL" id="CAESGF010000002">
    <property type="protein sequence ID" value="CAB4362604.1"/>
    <property type="molecule type" value="Genomic_DNA"/>
</dbReference>
<evidence type="ECO:0000256" key="1">
    <source>
        <dbReference type="ARBA" id="ARBA00001947"/>
    </source>
</evidence>
<dbReference type="GO" id="GO:0004089">
    <property type="term" value="F:carbonate dehydratase activity"/>
    <property type="evidence" value="ECO:0007669"/>
    <property type="project" value="InterPro"/>
</dbReference>